<protein>
    <submittedName>
        <fullName evidence="2">Uncharacterized protein</fullName>
    </submittedName>
</protein>
<feature type="transmembrane region" description="Helical" evidence="1">
    <location>
        <begin position="53"/>
        <end position="75"/>
    </location>
</feature>
<reference evidence="2 3" key="1">
    <citation type="submission" date="2016-07" db="EMBL/GenBank/DDBJ databases">
        <title>Pervasive Adenine N6-methylation of Active Genes in Fungi.</title>
        <authorList>
            <consortium name="DOE Joint Genome Institute"/>
            <person name="Mondo S.J."/>
            <person name="Dannebaum R.O."/>
            <person name="Kuo R.C."/>
            <person name="Labutti K."/>
            <person name="Haridas S."/>
            <person name="Kuo A."/>
            <person name="Salamov A."/>
            <person name="Ahrendt S.R."/>
            <person name="Lipzen A."/>
            <person name="Sullivan W."/>
            <person name="Andreopoulos W.B."/>
            <person name="Clum A."/>
            <person name="Lindquist E."/>
            <person name="Daum C."/>
            <person name="Ramamoorthy G.K."/>
            <person name="Gryganskyi A."/>
            <person name="Culley D."/>
            <person name="Magnuson J.K."/>
            <person name="James T.Y."/>
            <person name="O'Malley M.A."/>
            <person name="Stajich J.E."/>
            <person name="Spatafora J.W."/>
            <person name="Visel A."/>
            <person name="Grigoriev I.V."/>
        </authorList>
    </citation>
    <scope>NUCLEOTIDE SEQUENCE [LARGE SCALE GENOMIC DNA]</scope>
    <source>
        <strain evidence="2 3">PL171</strain>
    </source>
</reference>
<dbReference type="Proteomes" id="UP000193411">
    <property type="component" value="Unassembled WGS sequence"/>
</dbReference>
<feature type="transmembrane region" description="Helical" evidence="1">
    <location>
        <begin position="112"/>
        <end position="137"/>
    </location>
</feature>
<evidence type="ECO:0000313" key="2">
    <source>
        <dbReference type="EMBL" id="ORZ34442.1"/>
    </source>
</evidence>
<dbReference type="AlphaFoldDB" id="A0A1Y2HMV1"/>
<accession>A0A1Y2HMV1</accession>
<organism evidence="2 3">
    <name type="scientific">Catenaria anguillulae PL171</name>
    <dbReference type="NCBI Taxonomy" id="765915"/>
    <lineage>
        <taxon>Eukaryota</taxon>
        <taxon>Fungi</taxon>
        <taxon>Fungi incertae sedis</taxon>
        <taxon>Blastocladiomycota</taxon>
        <taxon>Blastocladiomycetes</taxon>
        <taxon>Blastocladiales</taxon>
        <taxon>Catenariaceae</taxon>
        <taxon>Catenaria</taxon>
    </lineage>
</organism>
<keyword evidence="1" id="KW-1133">Transmembrane helix</keyword>
<comment type="caution">
    <text evidence="2">The sequence shown here is derived from an EMBL/GenBank/DDBJ whole genome shotgun (WGS) entry which is preliminary data.</text>
</comment>
<evidence type="ECO:0000313" key="3">
    <source>
        <dbReference type="Proteomes" id="UP000193411"/>
    </source>
</evidence>
<dbReference type="EMBL" id="MCFL01000028">
    <property type="protein sequence ID" value="ORZ34442.1"/>
    <property type="molecule type" value="Genomic_DNA"/>
</dbReference>
<dbReference type="OrthoDB" id="5677336at2759"/>
<sequence>MSSPSPPSKSRRLSTTSAKFPANLAPPCLHTLHNKVLPPTTILNTKWFGYLRFALLTYTVLAAIFFVAVMVNLFVRVLPRRLAADPTQPGTEVTFAEAIFTQFHFMIQQVAAWLYVAAVLSGVGIVMSGFGFLALYLKNTRMVFIYLLFSVGHVLMYAGVMGVTLLLIVKGGGEPEANRLLGGKPVPAAPGFKDSLDSWIILLTVLLPDFALWTLVRGSACFAVWIYYTELRMHKLEARQLGIACGEQSA</sequence>
<name>A0A1Y2HMV1_9FUNG</name>
<feature type="transmembrane region" description="Helical" evidence="1">
    <location>
        <begin position="144"/>
        <end position="169"/>
    </location>
</feature>
<evidence type="ECO:0000256" key="1">
    <source>
        <dbReference type="SAM" id="Phobius"/>
    </source>
</evidence>
<gene>
    <name evidence="2" type="ORF">BCR44DRAFT_1513984</name>
</gene>
<keyword evidence="1" id="KW-0812">Transmembrane</keyword>
<proteinExistence type="predicted"/>
<keyword evidence="3" id="KW-1185">Reference proteome</keyword>
<keyword evidence="1" id="KW-0472">Membrane</keyword>